<dbReference type="Proteomes" id="UP000655443">
    <property type="component" value="Unassembled WGS sequence"/>
</dbReference>
<accession>A0A918YL40</accession>
<dbReference type="RefSeq" id="WP_189955792.1">
    <property type="nucleotide sequence ID" value="NZ_BMVG01000012.1"/>
</dbReference>
<reference evidence="1" key="2">
    <citation type="submission" date="2020-09" db="EMBL/GenBank/DDBJ databases">
        <authorList>
            <person name="Sun Q."/>
            <person name="Ohkuma M."/>
        </authorList>
    </citation>
    <scope>NUCLEOTIDE SEQUENCE</scope>
    <source>
        <strain evidence="1">JCM 4714</strain>
    </source>
</reference>
<evidence type="ECO:0000313" key="2">
    <source>
        <dbReference type="Proteomes" id="UP000655443"/>
    </source>
</evidence>
<dbReference type="AlphaFoldDB" id="A0A918YL40"/>
<organism evidence="1 2">
    <name type="scientific">Streptomyces alanosinicus</name>
    <dbReference type="NCBI Taxonomy" id="68171"/>
    <lineage>
        <taxon>Bacteria</taxon>
        <taxon>Bacillati</taxon>
        <taxon>Actinomycetota</taxon>
        <taxon>Actinomycetes</taxon>
        <taxon>Kitasatosporales</taxon>
        <taxon>Streptomycetaceae</taxon>
        <taxon>Streptomyces</taxon>
    </lineage>
</organism>
<sequence>MSATVHDLGEPQFETGGRLAARSVHRGAALAAGTGLLANGSVDLTVRHDEIHAPAGCQSALLA</sequence>
<evidence type="ECO:0000313" key="1">
    <source>
        <dbReference type="EMBL" id="GHE06746.1"/>
    </source>
</evidence>
<keyword evidence="2" id="KW-1185">Reference proteome</keyword>
<comment type="caution">
    <text evidence="1">The sequence shown here is derived from an EMBL/GenBank/DDBJ whole genome shotgun (WGS) entry which is preliminary data.</text>
</comment>
<protein>
    <submittedName>
        <fullName evidence="1">Uncharacterized protein</fullName>
    </submittedName>
</protein>
<name>A0A918YL40_9ACTN</name>
<gene>
    <name evidence="1" type="ORF">GCM10010339_49140</name>
</gene>
<dbReference type="EMBL" id="BMVG01000012">
    <property type="protein sequence ID" value="GHE06746.1"/>
    <property type="molecule type" value="Genomic_DNA"/>
</dbReference>
<reference evidence="1" key="1">
    <citation type="journal article" date="2014" name="Int. J. Syst. Evol. Microbiol.">
        <title>Complete genome sequence of Corynebacterium casei LMG S-19264T (=DSM 44701T), isolated from a smear-ripened cheese.</title>
        <authorList>
            <consortium name="US DOE Joint Genome Institute (JGI-PGF)"/>
            <person name="Walter F."/>
            <person name="Albersmeier A."/>
            <person name="Kalinowski J."/>
            <person name="Ruckert C."/>
        </authorList>
    </citation>
    <scope>NUCLEOTIDE SEQUENCE</scope>
    <source>
        <strain evidence="1">JCM 4714</strain>
    </source>
</reference>
<proteinExistence type="predicted"/>